<evidence type="ECO:0000313" key="8">
    <source>
        <dbReference type="Proteomes" id="UP000029878"/>
    </source>
</evidence>
<dbReference type="RefSeq" id="WP_052096403.1">
    <property type="nucleotide sequence ID" value="NZ_FZNG01000047.1"/>
</dbReference>
<dbReference type="EC" id="3.6.1.23" evidence="2"/>
<comment type="similarity">
    <text evidence="1">Belongs to the dUTPase family.</text>
</comment>
<gene>
    <name evidence="7" type="ORF">LS81_006145</name>
</gene>
<evidence type="ECO:0000256" key="2">
    <source>
        <dbReference type="ARBA" id="ARBA00012379"/>
    </source>
</evidence>
<name>A0A4U8SAL3_9HELI</name>
<keyword evidence="3 7" id="KW-0378">Hydrolase</keyword>
<dbReference type="Gene3D" id="2.70.40.10">
    <property type="match status" value="1"/>
</dbReference>
<dbReference type="GO" id="GO:0004170">
    <property type="term" value="F:dUTP diphosphatase activity"/>
    <property type="evidence" value="ECO:0007669"/>
    <property type="project" value="UniProtKB-EC"/>
</dbReference>
<dbReference type="NCBIfam" id="NF001862">
    <property type="entry name" value="PRK00601.1"/>
    <property type="match status" value="1"/>
</dbReference>
<organism evidence="7 8">
    <name type="scientific">Helicobacter trogontum</name>
    <dbReference type="NCBI Taxonomy" id="50960"/>
    <lineage>
        <taxon>Bacteria</taxon>
        <taxon>Pseudomonadati</taxon>
        <taxon>Campylobacterota</taxon>
        <taxon>Epsilonproteobacteria</taxon>
        <taxon>Campylobacterales</taxon>
        <taxon>Helicobacteraceae</taxon>
        <taxon>Helicobacter</taxon>
    </lineage>
</organism>
<dbReference type="PANTHER" id="PTHR11241:SF0">
    <property type="entry name" value="DEOXYURIDINE 5'-TRIPHOSPHATE NUCLEOTIDOHYDROLASE"/>
    <property type="match status" value="1"/>
</dbReference>
<evidence type="ECO:0000256" key="5">
    <source>
        <dbReference type="ARBA" id="ARBA00047686"/>
    </source>
</evidence>
<dbReference type="NCBIfam" id="TIGR00576">
    <property type="entry name" value="dut"/>
    <property type="match status" value="1"/>
</dbReference>
<comment type="caution">
    <text evidence="7">The sequence shown here is derived from an EMBL/GenBank/DDBJ whole genome shotgun (WGS) entry which is preliminary data.</text>
</comment>
<dbReference type="CDD" id="cd07557">
    <property type="entry name" value="trimeric_dUTPase"/>
    <property type="match status" value="1"/>
</dbReference>
<evidence type="ECO:0000313" key="7">
    <source>
        <dbReference type="EMBL" id="TLD83026.1"/>
    </source>
</evidence>
<sequence length="158" mass="17277">MQRQDSDPLNNVNSQIVTLKFKKLHEDAIIPKFATQQAAGFDFHALQSYVLKPNTHALIRTGLAMQIEQGFEIQVRSRSGLALKHKVAVLNSPGTIDSDYRGEIQIILSNFGESDFIINQGDRIAQGIVNALPKVSIIETNGVDTTERGINGFGSTGV</sequence>
<dbReference type="Proteomes" id="UP000029878">
    <property type="component" value="Unassembled WGS sequence"/>
</dbReference>
<dbReference type="InterPro" id="IPR029054">
    <property type="entry name" value="dUTPase-like"/>
</dbReference>
<proteinExistence type="inferred from homology"/>
<evidence type="ECO:0000259" key="6">
    <source>
        <dbReference type="Pfam" id="PF00692"/>
    </source>
</evidence>
<dbReference type="Pfam" id="PF00692">
    <property type="entry name" value="dUTPase"/>
    <property type="match status" value="1"/>
</dbReference>
<dbReference type="AlphaFoldDB" id="A0A4U8SAL3"/>
<dbReference type="GO" id="GO:0046081">
    <property type="term" value="P:dUTP catabolic process"/>
    <property type="evidence" value="ECO:0007669"/>
    <property type="project" value="InterPro"/>
</dbReference>
<dbReference type="SUPFAM" id="SSF51283">
    <property type="entry name" value="dUTPase-like"/>
    <property type="match status" value="1"/>
</dbReference>
<evidence type="ECO:0000256" key="4">
    <source>
        <dbReference type="ARBA" id="ARBA00023080"/>
    </source>
</evidence>
<evidence type="ECO:0000256" key="3">
    <source>
        <dbReference type="ARBA" id="ARBA00022801"/>
    </source>
</evidence>
<dbReference type="InterPro" id="IPR033704">
    <property type="entry name" value="dUTPase_trimeric"/>
</dbReference>
<dbReference type="InterPro" id="IPR008181">
    <property type="entry name" value="dUTPase"/>
</dbReference>
<comment type="catalytic activity">
    <reaction evidence="5">
        <text>dUTP + H2O = dUMP + diphosphate + H(+)</text>
        <dbReference type="Rhea" id="RHEA:10248"/>
        <dbReference type="ChEBI" id="CHEBI:15377"/>
        <dbReference type="ChEBI" id="CHEBI:15378"/>
        <dbReference type="ChEBI" id="CHEBI:33019"/>
        <dbReference type="ChEBI" id="CHEBI:61555"/>
        <dbReference type="ChEBI" id="CHEBI:246422"/>
        <dbReference type="EC" id="3.6.1.23"/>
    </reaction>
</comment>
<dbReference type="GO" id="GO:0006226">
    <property type="term" value="P:dUMP biosynthetic process"/>
    <property type="evidence" value="ECO:0007669"/>
    <property type="project" value="InterPro"/>
</dbReference>
<dbReference type="PANTHER" id="PTHR11241">
    <property type="entry name" value="DEOXYURIDINE 5'-TRIPHOSPHATE NUCLEOTIDOHYDROLASE"/>
    <property type="match status" value="1"/>
</dbReference>
<dbReference type="EMBL" id="JRPL02000012">
    <property type="protein sequence ID" value="TLD83026.1"/>
    <property type="molecule type" value="Genomic_DNA"/>
</dbReference>
<dbReference type="GO" id="GO:0000287">
    <property type="term" value="F:magnesium ion binding"/>
    <property type="evidence" value="ECO:0007669"/>
    <property type="project" value="InterPro"/>
</dbReference>
<protein>
    <recommendedName>
        <fullName evidence="2">dUTP diphosphatase</fullName>
        <ecNumber evidence="2">3.6.1.23</ecNumber>
    </recommendedName>
</protein>
<dbReference type="OrthoDB" id="9809956at2"/>
<feature type="domain" description="dUTPase-like" evidence="6">
    <location>
        <begin position="27"/>
        <end position="157"/>
    </location>
</feature>
<dbReference type="InterPro" id="IPR036157">
    <property type="entry name" value="dUTPase-like_sf"/>
</dbReference>
<evidence type="ECO:0000256" key="1">
    <source>
        <dbReference type="ARBA" id="ARBA00006581"/>
    </source>
</evidence>
<keyword evidence="4" id="KW-0546">Nucleotide metabolism</keyword>
<accession>A0A4U8SAL3</accession>
<reference evidence="7 8" key="1">
    <citation type="journal article" date="2014" name="Genome Announc.">
        <title>Draft genome sequences of eight enterohepatic helicobacter species isolated from both laboratory and wild rodents.</title>
        <authorList>
            <person name="Sheh A."/>
            <person name="Shen Z."/>
            <person name="Fox J.G."/>
        </authorList>
    </citation>
    <scope>NUCLEOTIDE SEQUENCE [LARGE SCALE GENOMIC DNA]</scope>
    <source>
        <strain evidence="7 8">ATCC 700114</strain>
    </source>
</reference>